<accession>A0A857F062</accession>
<feature type="transmembrane region" description="Helical" evidence="7">
    <location>
        <begin position="54"/>
        <end position="73"/>
    </location>
</feature>
<proteinExistence type="inferred from homology"/>
<keyword evidence="3" id="KW-1003">Cell membrane</keyword>
<evidence type="ECO:0000256" key="5">
    <source>
        <dbReference type="ARBA" id="ARBA00022989"/>
    </source>
</evidence>
<dbReference type="SUPFAM" id="SSF103481">
    <property type="entry name" value="Multidrug resistance efflux transporter EmrE"/>
    <property type="match status" value="2"/>
</dbReference>
<sequence length="311" mass="32682">MKALHMNPMLSVFRQSEHSRKGLAGIGFGLITAAIWGAFIAVSRQGIGAGLQAADLAFLRYLSAGLILLPWLLRQKISSLAGIGWPQGLLLSFLAGPAFVMVGASGYLFAPLAHGAVIQLGTLTLLTVVLATCLLKEPLGLQRGAGVLILVCGLIVTAGPTLFQAGSSAWRGDILFACAGAMWALFSILMRRWQVNALAATAVVSVLSALIYTPLWLIFASVQRLQNVPLWLVIEQVVVQGILSGVVALFCFSRAVNLLGASRAALFPALAPGAAILIGIPLTGDIPTVMQVLGLLIVSSGLLVTVIKWRK</sequence>
<feature type="transmembrane region" description="Helical" evidence="7">
    <location>
        <begin position="231"/>
        <end position="252"/>
    </location>
</feature>
<keyword evidence="6 7" id="KW-0472">Membrane</keyword>
<dbReference type="KEGG" id="yca:F0T03_13535"/>
<evidence type="ECO:0000313" key="10">
    <source>
        <dbReference type="Proteomes" id="UP000464402"/>
    </source>
</evidence>
<feature type="transmembrane region" description="Helical" evidence="7">
    <location>
        <begin position="21"/>
        <end position="42"/>
    </location>
</feature>
<keyword evidence="4 7" id="KW-0812">Transmembrane</keyword>
<organism evidence="9 10">
    <name type="scientific">Yersinia canariae</name>
    <dbReference type="NCBI Taxonomy" id="2607663"/>
    <lineage>
        <taxon>Bacteria</taxon>
        <taxon>Pseudomonadati</taxon>
        <taxon>Pseudomonadota</taxon>
        <taxon>Gammaproteobacteria</taxon>
        <taxon>Enterobacterales</taxon>
        <taxon>Yersiniaceae</taxon>
        <taxon>Yersinia</taxon>
    </lineage>
</organism>
<comment type="similarity">
    <text evidence="2">Belongs to the EamA transporter family.</text>
</comment>
<evidence type="ECO:0000313" key="9">
    <source>
        <dbReference type="EMBL" id="QHB33083.1"/>
    </source>
</evidence>
<feature type="transmembrane region" description="Helical" evidence="7">
    <location>
        <begin position="264"/>
        <end position="282"/>
    </location>
</feature>
<dbReference type="InterPro" id="IPR000620">
    <property type="entry name" value="EamA_dom"/>
</dbReference>
<comment type="subcellular location">
    <subcellularLocation>
        <location evidence="1">Cell membrane</location>
        <topology evidence="1">Multi-pass membrane protein</topology>
    </subcellularLocation>
</comment>
<dbReference type="InterPro" id="IPR050638">
    <property type="entry name" value="AA-Vitamin_Transporters"/>
</dbReference>
<dbReference type="Proteomes" id="UP000464402">
    <property type="component" value="Chromosome"/>
</dbReference>
<feature type="transmembrane region" description="Helical" evidence="7">
    <location>
        <begin position="169"/>
        <end position="190"/>
    </location>
</feature>
<dbReference type="GO" id="GO:0016020">
    <property type="term" value="C:membrane"/>
    <property type="evidence" value="ECO:0007669"/>
    <property type="project" value="UniProtKB-SubCell"/>
</dbReference>
<feature type="transmembrane region" description="Helical" evidence="7">
    <location>
        <begin position="116"/>
        <end position="135"/>
    </location>
</feature>
<dbReference type="AlphaFoldDB" id="A0A857F062"/>
<evidence type="ECO:0000256" key="7">
    <source>
        <dbReference type="SAM" id="Phobius"/>
    </source>
</evidence>
<dbReference type="PANTHER" id="PTHR32322:SF2">
    <property type="entry name" value="EAMA DOMAIN-CONTAINING PROTEIN"/>
    <property type="match status" value="1"/>
</dbReference>
<dbReference type="Pfam" id="PF00892">
    <property type="entry name" value="EamA"/>
    <property type="match status" value="2"/>
</dbReference>
<feature type="transmembrane region" description="Helical" evidence="7">
    <location>
        <begin position="85"/>
        <end position="110"/>
    </location>
</feature>
<reference evidence="10" key="1">
    <citation type="submission" date="2019-09" db="EMBL/GenBank/DDBJ databases">
        <title>Yersinia canariae sp. nov., isolated from a human yersiniosis case.</title>
        <authorList>
            <person name="Nguyen S.V."/>
            <person name="Greig D."/>
            <person name="Hurley D."/>
            <person name="Cao Y."/>
            <person name="McCabe E."/>
            <person name="Mitchell M."/>
            <person name="Jenkins C."/>
            <person name="Fanning S."/>
        </authorList>
    </citation>
    <scope>NUCLEOTIDE SEQUENCE [LARGE SCALE GENOMIC DNA]</scope>
    <source>
        <strain evidence="10">NCTC 14382</strain>
    </source>
</reference>
<dbReference type="InterPro" id="IPR037185">
    <property type="entry name" value="EmrE-like"/>
</dbReference>
<evidence type="ECO:0000256" key="3">
    <source>
        <dbReference type="ARBA" id="ARBA00022475"/>
    </source>
</evidence>
<dbReference type="PANTHER" id="PTHR32322">
    <property type="entry name" value="INNER MEMBRANE TRANSPORTER"/>
    <property type="match status" value="1"/>
</dbReference>
<keyword evidence="10" id="KW-1185">Reference proteome</keyword>
<evidence type="ECO:0000256" key="6">
    <source>
        <dbReference type="ARBA" id="ARBA00023136"/>
    </source>
</evidence>
<feature type="domain" description="EamA" evidence="8">
    <location>
        <begin position="171"/>
        <end position="306"/>
    </location>
</feature>
<evidence type="ECO:0000256" key="2">
    <source>
        <dbReference type="ARBA" id="ARBA00007362"/>
    </source>
</evidence>
<evidence type="ECO:0000256" key="4">
    <source>
        <dbReference type="ARBA" id="ARBA00022692"/>
    </source>
</evidence>
<feature type="domain" description="EamA" evidence="8">
    <location>
        <begin position="24"/>
        <end position="157"/>
    </location>
</feature>
<name>A0A857F062_9GAMM</name>
<evidence type="ECO:0000259" key="8">
    <source>
        <dbReference type="Pfam" id="PF00892"/>
    </source>
</evidence>
<evidence type="ECO:0000256" key="1">
    <source>
        <dbReference type="ARBA" id="ARBA00004651"/>
    </source>
</evidence>
<gene>
    <name evidence="9" type="ORF">F0T03_13535</name>
</gene>
<feature type="transmembrane region" description="Helical" evidence="7">
    <location>
        <begin position="288"/>
        <end position="307"/>
    </location>
</feature>
<dbReference type="EMBL" id="CP043727">
    <property type="protein sequence ID" value="QHB33083.1"/>
    <property type="molecule type" value="Genomic_DNA"/>
</dbReference>
<protein>
    <submittedName>
        <fullName evidence="9">DMT family transporter</fullName>
    </submittedName>
</protein>
<feature type="transmembrane region" description="Helical" evidence="7">
    <location>
        <begin position="197"/>
        <end position="219"/>
    </location>
</feature>
<keyword evidence="5 7" id="KW-1133">Transmembrane helix</keyword>
<feature type="transmembrane region" description="Helical" evidence="7">
    <location>
        <begin position="147"/>
        <end position="163"/>
    </location>
</feature>